<protein>
    <submittedName>
        <fullName evidence="2">F-box domain-containing protein</fullName>
    </submittedName>
</protein>
<keyword evidence="3" id="KW-1185">Reference proteome</keyword>
<sequence length="355" mass="39649">MSRRRNYIELVPREILTCNIFSHLPVKSLGSCKCVSKSWKALISEPRFIKTHHTETSKGNDTTNIILVSSNPTPGFLYPVYVENNNSCPIPYNVENNDLCPIPCKFGQKLNFDCSNTWSRILGSCDGLILAEDNRTWTSMYLLNPTTLESKRVPILPSGCRNACVFGFGYDISCDDYAIIAIAHRQDSRKKDACVYVYMLKTNQWNKVGFSPYHHKSNNPVPGVFVGGCLHWVAINVDGSSLFIWAFNIANKTFSQLAVANGDIDGGFKLGVLMGCLCMMGAVNCLMELWVMKEYGIVESWVKFSEGIPCSVPDNTLAVLDSGRVLLLVTNAKEGRILEEEKRKEIEDNESNVDS</sequence>
<gene>
    <name evidence="2" type="ORF">POM88_001215</name>
</gene>
<comment type="caution">
    <text evidence="2">The sequence shown here is derived from an EMBL/GenBank/DDBJ whole genome shotgun (WGS) entry which is preliminary data.</text>
</comment>
<name>A0AAD8N4S8_9APIA</name>
<dbReference type="InterPro" id="IPR006527">
    <property type="entry name" value="F-box-assoc_dom_typ1"/>
</dbReference>
<dbReference type="Pfam" id="PF00646">
    <property type="entry name" value="F-box"/>
    <property type="match status" value="1"/>
</dbReference>
<dbReference type="InterPro" id="IPR011043">
    <property type="entry name" value="Gal_Oxase/kelch_b-propeller"/>
</dbReference>
<dbReference type="Gene3D" id="1.20.1280.50">
    <property type="match status" value="1"/>
</dbReference>
<dbReference type="InterPro" id="IPR050796">
    <property type="entry name" value="SCF_F-box_component"/>
</dbReference>
<reference evidence="2" key="1">
    <citation type="submission" date="2023-02" db="EMBL/GenBank/DDBJ databases">
        <title>Genome of toxic invasive species Heracleum sosnowskyi carries increased number of genes despite the absence of recent whole-genome duplications.</title>
        <authorList>
            <person name="Schelkunov M."/>
            <person name="Shtratnikova V."/>
            <person name="Makarenko M."/>
            <person name="Klepikova A."/>
            <person name="Omelchenko D."/>
            <person name="Novikova G."/>
            <person name="Obukhova E."/>
            <person name="Bogdanov V."/>
            <person name="Penin A."/>
            <person name="Logacheva M."/>
        </authorList>
    </citation>
    <scope>NUCLEOTIDE SEQUENCE</scope>
    <source>
        <strain evidence="2">Hsosn_3</strain>
        <tissue evidence="2">Leaf</tissue>
    </source>
</reference>
<dbReference type="InterPro" id="IPR001810">
    <property type="entry name" value="F-box_dom"/>
</dbReference>
<dbReference type="AlphaFoldDB" id="A0AAD8N4S8"/>
<dbReference type="Proteomes" id="UP001237642">
    <property type="component" value="Unassembled WGS sequence"/>
</dbReference>
<proteinExistence type="predicted"/>
<dbReference type="SUPFAM" id="SSF50965">
    <property type="entry name" value="Galactose oxidase, central domain"/>
    <property type="match status" value="1"/>
</dbReference>
<dbReference type="NCBIfam" id="TIGR01640">
    <property type="entry name" value="F_box_assoc_1"/>
    <property type="match status" value="1"/>
</dbReference>
<dbReference type="PANTHER" id="PTHR31672:SF13">
    <property type="entry name" value="F-BOX PROTEIN CPR30-LIKE"/>
    <property type="match status" value="1"/>
</dbReference>
<dbReference type="SMART" id="SM00256">
    <property type="entry name" value="FBOX"/>
    <property type="match status" value="1"/>
</dbReference>
<evidence type="ECO:0000313" key="2">
    <source>
        <dbReference type="EMBL" id="KAK1401610.1"/>
    </source>
</evidence>
<reference evidence="2" key="2">
    <citation type="submission" date="2023-05" db="EMBL/GenBank/DDBJ databases">
        <authorList>
            <person name="Schelkunov M.I."/>
        </authorList>
    </citation>
    <scope>NUCLEOTIDE SEQUENCE</scope>
    <source>
        <strain evidence="2">Hsosn_3</strain>
        <tissue evidence="2">Leaf</tissue>
    </source>
</reference>
<dbReference type="InterPro" id="IPR017451">
    <property type="entry name" value="F-box-assoc_interact_dom"/>
</dbReference>
<dbReference type="SUPFAM" id="SSF81383">
    <property type="entry name" value="F-box domain"/>
    <property type="match status" value="1"/>
</dbReference>
<dbReference type="Pfam" id="PF07734">
    <property type="entry name" value="FBA_1"/>
    <property type="match status" value="1"/>
</dbReference>
<dbReference type="EMBL" id="JAUIZM010000001">
    <property type="protein sequence ID" value="KAK1401610.1"/>
    <property type="molecule type" value="Genomic_DNA"/>
</dbReference>
<dbReference type="PANTHER" id="PTHR31672">
    <property type="entry name" value="BNACNNG10540D PROTEIN"/>
    <property type="match status" value="1"/>
</dbReference>
<feature type="domain" description="F-box" evidence="1">
    <location>
        <begin position="11"/>
        <end position="52"/>
    </location>
</feature>
<evidence type="ECO:0000259" key="1">
    <source>
        <dbReference type="SMART" id="SM00256"/>
    </source>
</evidence>
<organism evidence="2 3">
    <name type="scientific">Heracleum sosnowskyi</name>
    <dbReference type="NCBI Taxonomy" id="360622"/>
    <lineage>
        <taxon>Eukaryota</taxon>
        <taxon>Viridiplantae</taxon>
        <taxon>Streptophyta</taxon>
        <taxon>Embryophyta</taxon>
        <taxon>Tracheophyta</taxon>
        <taxon>Spermatophyta</taxon>
        <taxon>Magnoliopsida</taxon>
        <taxon>eudicotyledons</taxon>
        <taxon>Gunneridae</taxon>
        <taxon>Pentapetalae</taxon>
        <taxon>asterids</taxon>
        <taxon>campanulids</taxon>
        <taxon>Apiales</taxon>
        <taxon>Apiaceae</taxon>
        <taxon>Apioideae</taxon>
        <taxon>apioid superclade</taxon>
        <taxon>Tordylieae</taxon>
        <taxon>Tordyliinae</taxon>
        <taxon>Heracleum</taxon>
    </lineage>
</organism>
<evidence type="ECO:0000313" key="3">
    <source>
        <dbReference type="Proteomes" id="UP001237642"/>
    </source>
</evidence>
<dbReference type="InterPro" id="IPR036047">
    <property type="entry name" value="F-box-like_dom_sf"/>
</dbReference>
<accession>A0AAD8N4S8</accession>